<evidence type="ECO:0000313" key="8">
    <source>
        <dbReference type="Proteomes" id="UP000626092"/>
    </source>
</evidence>
<keyword evidence="4" id="KW-0067">ATP-binding</keyword>
<dbReference type="GO" id="GO:0006952">
    <property type="term" value="P:defense response"/>
    <property type="evidence" value="ECO:0007669"/>
    <property type="project" value="UniProtKB-KW"/>
</dbReference>
<dbReference type="Pfam" id="PF18052">
    <property type="entry name" value="Rx_N"/>
    <property type="match status" value="1"/>
</dbReference>
<organism evidence="7 8">
    <name type="scientific">Rhododendron simsii</name>
    <name type="common">Sims's rhododendron</name>
    <dbReference type="NCBI Taxonomy" id="118357"/>
    <lineage>
        <taxon>Eukaryota</taxon>
        <taxon>Viridiplantae</taxon>
        <taxon>Streptophyta</taxon>
        <taxon>Embryophyta</taxon>
        <taxon>Tracheophyta</taxon>
        <taxon>Spermatophyta</taxon>
        <taxon>Magnoliopsida</taxon>
        <taxon>eudicotyledons</taxon>
        <taxon>Gunneridae</taxon>
        <taxon>Pentapetalae</taxon>
        <taxon>asterids</taxon>
        <taxon>Ericales</taxon>
        <taxon>Ericaceae</taxon>
        <taxon>Ericoideae</taxon>
        <taxon>Rhodoreae</taxon>
        <taxon>Rhododendron</taxon>
    </lineage>
</organism>
<dbReference type="InterPro" id="IPR041118">
    <property type="entry name" value="Rx_N"/>
</dbReference>
<evidence type="ECO:0000256" key="4">
    <source>
        <dbReference type="ARBA" id="ARBA00022840"/>
    </source>
</evidence>
<evidence type="ECO:0000313" key="7">
    <source>
        <dbReference type="EMBL" id="KAF7143536.1"/>
    </source>
</evidence>
<dbReference type="OrthoDB" id="2973320at2759"/>
<sequence>MKKLSSTLSTIEAVLEDAERNHLEDSVVQDWLRKLKDAAYEVDDILDECSTEILRWESKGQSSGSLKKVDKEKIIKVLLEDALERDEEVSVYPIIGDTCQVSDLDSLRKKLREMLNGKRYLIVLDDVWDEGQEKWDKLRYTIACGSKGSSIIVTTRVEKPKADGYVSAVRFGPEPRGVLDSGSS</sequence>
<reference evidence="7" key="1">
    <citation type="submission" date="2019-11" db="EMBL/GenBank/DDBJ databases">
        <authorList>
            <person name="Liu Y."/>
            <person name="Hou J."/>
            <person name="Li T.-Q."/>
            <person name="Guan C.-H."/>
            <person name="Wu X."/>
            <person name="Wu H.-Z."/>
            <person name="Ling F."/>
            <person name="Zhang R."/>
            <person name="Shi X.-G."/>
            <person name="Ren J.-P."/>
            <person name="Chen E.-F."/>
            <person name="Sun J.-M."/>
        </authorList>
    </citation>
    <scope>NUCLEOTIDE SEQUENCE</scope>
    <source>
        <strain evidence="7">Adult_tree_wgs_1</strain>
        <tissue evidence="7">Leaves</tissue>
    </source>
</reference>
<keyword evidence="8" id="KW-1185">Reference proteome</keyword>
<evidence type="ECO:0000256" key="3">
    <source>
        <dbReference type="ARBA" id="ARBA00022821"/>
    </source>
</evidence>
<keyword evidence="1" id="KW-0677">Repeat</keyword>
<dbReference type="PANTHER" id="PTHR36766:SF48">
    <property type="entry name" value="DISEASE RESISTANCE PROTEIN RGA3"/>
    <property type="match status" value="1"/>
</dbReference>
<dbReference type="Gene3D" id="1.20.5.4130">
    <property type="match status" value="1"/>
</dbReference>
<comment type="caution">
    <text evidence="7">The sequence shown here is derived from an EMBL/GenBank/DDBJ whole genome shotgun (WGS) entry which is preliminary data.</text>
</comment>
<dbReference type="EMBL" id="WJXA01000005">
    <property type="protein sequence ID" value="KAF7143536.1"/>
    <property type="molecule type" value="Genomic_DNA"/>
</dbReference>
<dbReference type="InterPro" id="IPR027417">
    <property type="entry name" value="P-loop_NTPase"/>
</dbReference>
<dbReference type="InterPro" id="IPR002182">
    <property type="entry name" value="NB-ARC"/>
</dbReference>
<gene>
    <name evidence="7" type="ORF">RHSIM_Rhsim05G0073000</name>
</gene>
<dbReference type="Proteomes" id="UP000626092">
    <property type="component" value="Unassembled WGS sequence"/>
</dbReference>
<keyword evidence="2" id="KW-0547">Nucleotide-binding</keyword>
<name>A0A834GYL9_RHOSS</name>
<evidence type="ECO:0000256" key="2">
    <source>
        <dbReference type="ARBA" id="ARBA00022741"/>
    </source>
</evidence>
<accession>A0A834GYL9</accession>
<feature type="domain" description="Disease resistance N-terminal" evidence="6">
    <location>
        <begin position="1"/>
        <end position="63"/>
    </location>
</feature>
<dbReference type="SUPFAM" id="SSF52540">
    <property type="entry name" value="P-loop containing nucleoside triphosphate hydrolases"/>
    <property type="match status" value="1"/>
</dbReference>
<protein>
    <submittedName>
        <fullName evidence="7">Uncharacterized protein</fullName>
    </submittedName>
</protein>
<evidence type="ECO:0000259" key="6">
    <source>
        <dbReference type="Pfam" id="PF18052"/>
    </source>
</evidence>
<proteinExistence type="predicted"/>
<dbReference type="AlphaFoldDB" id="A0A834GYL9"/>
<feature type="domain" description="NB-ARC" evidence="5">
    <location>
        <begin position="92"/>
        <end position="158"/>
    </location>
</feature>
<dbReference type="Pfam" id="PF00931">
    <property type="entry name" value="NB-ARC"/>
    <property type="match status" value="1"/>
</dbReference>
<evidence type="ECO:0000256" key="1">
    <source>
        <dbReference type="ARBA" id="ARBA00022737"/>
    </source>
</evidence>
<dbReference type="GO" id="GO:0005524">
    <property type="term" value="F:ATP binding"/>
    <property type="evidence" value="ECO:0007669"/>
    <property type="project" value="UniProtKB-KW"/>
</dbReference>
<dbReference type="PANTHER" id="PTHR36766">
    <property type="entry name" value="PLANT BROAD-SPECTRUM MILDEW RESISTANCE PROTEIN RPW8"/>
    <property type="match status" value="1"/>
</dbReference>
<dbReference type="GO" id="GO:0043531">
    <property type="term" value="F:ADP binding"/>
    <property type="evidence" value="ECO:0007669"/>
    <property type="project" value="InterPro"/>
</dbReference>
<keyword evidence="3" id="KW-0611">Plant defense</keyword>
<evidence type="ECO:0000259" key="5">
    <source>
        <dbReference type="Pfam" id="PF00931"/>
    </source>
</evidence>